<proteinExistence type="evidence at transcript level"/>
<evidence type="ECO:0000313" key="2">
    <source>
        <dbReference type="EMBL" id="ABE73296.1"/>
    </source>
</evidence>
<name>Q1RKT5_DROME</name>
<evidence type="ECO:0000256" key="1">
    <source>
        <dbReference type="SAM" id="SignalP"/>
    </source>
</evidence>
<dbReference type="AlphaFoldDB" id="Q1RKT5"/>
<keyword evidence="1" id="KW-0732">Signal</keyword>
<reference evidence="2" key="1">
    <citation type="submission" date="2006-04" db="EMBL/GenBank/DDBJ databases">
        <authorList>
            <person name="Stapleton M."/>
            <person name="Carlson J."/>
            <person name="Chavez C."/>
            <person name="Frise E."/>
            <person name="George R."/>
            <person name="Pacleb J."/>
            <person name="Park S."/>
            <person name="Wan K."/>
            <person name="Yu C."/>
            <person name="Celniker S."/>
        </authorList>
    </citation>
    <scope>NUCLEOTIDE SEQUENCE</scope>
</reference>
<accession>Q1RKT5</accession>
<feature type="signal peptide" evidence="1">
    <location>
        <begin position="1"/>
        <end position="21"/>
    </location>
</feature>
<feature type="chain" id="PRO_5004196981" evidence="1">
    <location>
        <begin position="22"/>
        <end position="71"/>
    </location>
</feature>
<organism evidence="2">
    <name type="scientific">Drosophila melanogaster</name>
    <name type="common">Fruit fly</name>
    <dbReference type="NCBI Taxonomy" id="7227"/>
    <lineage>
        <taxon>Eukaryota</taxon>
        <taxon>Metazoa</taxon>
        <taxon>Ecdysozoa</taxon>
        <taxon>Arthropoda</taxon>
        <taxon>Hexapoda</taxon>
        <taxon>Insecta</taxon>
        <taxon>Pterygota</taxon>
        <taxon>Neoptera</taxon>
        <taxon>Endopterygota</taxon>
        <taxon>Diptera</taxon>
        <taxon>Brachycera</taxon>
        <taxon>Muscomorpha</taxon>
        <taxon>Ephydroidea</taxon>
        <taxon>Drosophilidae</taxon>
        <taxon>Drosophila</taxon>
        <taxon>Sophophora</taxon>
    </lineage>
</organism>
<sequence length="71" mass="8463">MGRQMTALFSLPLSVLRLCLNWRPAQVPHTPNVKCIRKVNYFEYSYYQQLINFPATEWGKLLFSRRVFPLN</sequence>
<protein>
    <submittedName>
        <fullName evidence="2">IP08473p</fullName>
    </submittedName>
</protein>
<dbReference type="EMBL" id="BT025125">
    <property type="protein sequence ID" value="ABE73296.1"/>
    <property type="molecule type" value="mRNA"/>
</dbReference>